<feature type="coiled-coil region" evidence="1">
    <location>
        <begin position="24"/>
        <end position="94"/>
    </location>
</feature>
<evidence type="ECO:0000313" key="4">
    <source>
        <dbReference type="Proteomes" id="UP001303373"/>
    </source>
</evidence>
<feature type="region of interest" description="Disordered" evidence="2">
    <location>
        <begin position="1"/>
        <end position="22"/>
    </location>
</feature>
<sequence>MDRQGNEGLQSSPHNVDDRKPALNSRAARLLDTLEQRLTRLEARNAMSPHHTSPSSTSVAAEMDFELARLNAIYAALEDQVATLTDNYAIMEKTIQPYHEYTAKAVATVQQLQALQDTMRNVQMEFSASELKNRFAAHDEALELLSSELQEVRAANVWQRPPVSTRDVARTLLERLKHGDVLDDETACELRLAIDEGDINGTTTIKDKNGSPATHVQKTPLNDKSSFNATASTRSKQNSANRKGDVETTFDEAESDGPSTKRRRATKSLYARKSRSSLDQAQQATDQLMAETIKQGTKIIDQPVSHVAEAKKAAALPSSEPRKSGRKPRPKQGYGGEIHWDFADTSVRGFRHSLD</sequence>
<dbReference type="Proteomes" id="UP001303373">
    <property type="component" value="Chromosome 1"/>
</dbReference>
<feature type="region of interest" description="Disordered" evidence="2">
    <location>
        <begin position="310"/>
        <end position="340"/>
    </location>
</feature>
<proteinExistence type="predicted"/>
<evidence type="ECO:0000256" key="1">
    <source>
        <dbReference type="SAM" id="Coils"/>
    </source>
</evidence>
<accession>A0AAQ3R7F4</accession>
<dbReference type="EMBL" id="CP138580">
    <property type="protein sequence ID" value="WPG98140.1"/>
    <property type="molecule type" value="Genomic_DNA"/>
</dbReference>
<dbReference type="AlphaFoldDB" id="A0AAQ3R7F4"/>
<evidence type="ECO:0000313" key="3">
    <source>
        <dbReference type="EMBL" id="WPG98140.1"/>
    </source>
</evidence>
<name>A0AAQ3R7F4_9PEZI</name>
<evidence type="ECO:0000256" key="2">
    <source>
        <dbReference type="SAM" id="MobiDB-lite"/>
    </source>
</evidence>
<gene>
    <name evidence="3" type="ORF">R9X50_00092600</name>
</gene>
<feature type="region of interest" description="Disordered" evidence="2">
    <location>
        <begin position="200"/>
        <end position="283"/>
    </location>
</feature>
<feature type="compositionally biased region" description="Basic residues" evidence="2">
    <location>
        <begin position="260"/>
        <end position="275"/>
    </location>
</feature>
<keyword evidence="1" id="KW-0175">Coiled coil</keyword>
<protein>
    <submittedName>
        <fullName evidence="3">Uncharacterized protein</fullName>
    </submittedName>
</protein>
<feature type="compositionally biased region" description="Polar residues" evidence="2">
    <location>
        <begin position="211"/>
        <end position="241"/>
    </location>
</feature>
<keyword evidence="4" id="KW-1185">Reference proteome</keyword>
<organism evidence="3 4">
    <name type="scientific">Acrodontium crateriforme</name>
    <dbReference type="NCBI Taxonomy" id="150365"/>
    <lineage>
        <taxon>Eukaryota</taxon>
        <taxon>Fungi</taxon>
        <taxon>Dikarya</taxon>
        <taxon>Ascomycota</taxon>
        <taxon>Pezizomycotina</taxon>
        <taxon>Dothideomycetes</taxon>
        <taxon>Dothideomycetidae</taxon>
        <taxon>Mycosphaerellales</taxon>
        <taxon>Teratosphaeriaceae</taxon>
        <taxon>Acrodontium</taxon>
    </lineage>
</organism>
<reference evidence="3 4" key="1">
    <citation type="submission" date="2023-11" db="EMBL/GenBank/DDBJ databases">
        <title>An acidophilic fungus is an integral part of prey digestion in a carnivorous sundew plant.</title>
        <authorList>
            <person name="Tsai I.J."/>
        </authorList>
    </citation>
    <scope>NUCLEOTIDE SEQUENCE [LARGE SCALE GENOMIC DNA]</scope>
    <source>
        <strain evidence="3">169a</strain>
    </source>
</reference>